<dbReference type="RefSeq" id="WP_072872826.1">
    <property type="nucleotide sequence ID" value="NZ_FRAF01000002.1"/>
</dbReference>
<feature type="transmembrane region" description="Helical" evidence="1">
    <location>
        <begin position="7"/>
        <end position="31"/>
    </location>
</feature>
<evidence type="ECO:0000313" key="3">
    <source>
        <dbReference type="Proteomes" id="UP000184016"/>
    </source>
</evidence>
<dbReference type="InterPro" id="IPR007211">
    <property type="entry name" value="DUF378"/>
</dbReference>
<dbReference type="PANTHER" id="PTHR37304">
    <property type="entry name" value="MEMBRANE PROTEIN-RELATED"/>
    <property type="match status" value="1"/>
</dbReference>
<dbReference type="Proteomes" id="UP000184016">
    <property type="component" value="Unassembled WGS sequence"/>
</dbReference>
<gene>
    <name evidence="2" type="ORF">SAMN05443507_10264</name>
</gene>
<proteinExistence type="predicted"/>
<keyword evidence="3" id="KW-1185">Reference proteome</keyword>
<dbReference type="AlphaFoldDB" id="A0A1M6L054"/>
<organism evidence="2 3">
    <name type="scientific">Alicyclobacillus tolerans</name>
    <dbReference type="NCBI Taxonomy" id="90970"/>
    <lineage>
        <taxon>Bacteria</taxon>
        <taxon>Bacillati</taxon>
        <taxon>Bacillota</taxon>
        <taxon>Bacilli</taxon>
        <taxon>Bacillales</taxon>
        <taxon>Alicyclobacillaceae</taxon>
        <taxon>Alicyclobacillus</taxon>
    </lineage>
</organism>
<name>A0A1M6L054_9BACL</name>
<evidence type="ECO:0000313" key="2">
    <source>
        <dbReference type="EMBL" id="SHJ64635.1"/>
    </source>
</evidence>
<dbReference type="OrthoDB" id="9812136at2"/>
<dbReference type="Pfam" id="PF04070">
    <property type="entry name" value="DUF378"/>
    <property type="match status" value="1"/>
</dbReference>
<sequence length="64" mass="6873">MNKTALVLVIIGALNWLLVGLFKFDLVAALFGGTTGLISRVVYVIIGLAGLYCISLLFSDRETV</sequence>
<accession>A0A1M6L054</accession>
<evidence type="ECO:0000256" key="1">
    <source>
        <dbReference type="SAM" id="Phobius"/>
    </source>
</evidence>
<dbReference type="EMBL" id="FRAF01000002">
    <property type="protein sequence ID" value="SHJ64635.1"/>
    <property type="molecule type" value="Genomic_DNA"/>
</dbReference>
<reference evidence="3" key="1">
    <citation type="submission" date="2016-11" db="EMBL/GenBank/DDBJ databases">
        <authorList>
            <person name="Varghese N."/>
            <person name="Submissions S."/>
        </authorList>
    </citation>
    <scope>NUCLEOTIDE SEQUENCE [LARGE SCALE GENOMIC DNA]</scope>
    <source>
        <strain evidence="3">USBA-503</strain>
    </source>
</reference>
<evidence type="ECO:0008006" key="4">
    <source>
        <dbReference type="Google" id="ProtNLM"/>
    </source>
</evidence>
<feature type="transmembrane region" description="Helical" evidence="1">
    <location>
        <begin position="37"/>
        <end position="58"/>
    </location>
</feature>
<protein>
    <recommendedName>
        <fullName evidence="4">DUF378 domain-containing protein</fullName>
    </recommendedName>
</protein>
<keyword evidence="1" id="KW-0812">Transmembrane</keyword>
<keyword evidence="1" id="KW-0472">Membrane</keyword>
<dbReference type="PANTHER" id="PTHR37304:SF1">
    <property type="entry name" value="MEMBRANE PROTEIN"/>
    <property type="match status" value="1"/>
</dbReference>
<keyword evidence="1" id="KW-1133">Transmembrane helix</keyword>